<dbReference type="AlphaFoldDB" id="A0A2U3AAT4"/>
<keyword evidence="1" id="KW-0418">Kinase</keyword>
<reference evidence="1 3" key="1">
    <citation type="submission" date="2018-06" db="EMBL/GenBank/DDBJ databases">
        <authorList>
            <consortium name="Pathogen Informatics"/>
            <person name="Doyle S."/>
        </authorList>
    </citation>
    <scope>NUCLEOTIDE SEQUENCE [LARGE SCALE GENOMIC DNA]</scope>
    <source>
        <strain evidence="1 3">NCTC10597</strain>
    </source>
</reference>
<dbReference type="GO" id="GO:0016301">
    <property type="term" value="F:kinase activity"/>
    <property type="evidence" value="ECO:0007669"/>
    <property type="project" value="UniProtKB-KW"/>
</dbReference>
<evidence type="ECO:0000313" key="1">
    <source>
        <dbReference type="EMBL" id="STX09538.1"/>
    </source>
</evidence>
<dbReference type="SUPFAM" id="SSF46689">
    <property type="entry name" value="Homeodomain-like"/>
    <property type="match status" value="1"/>
</dbReference>
<dbReference type="InterPro" id="IPR009057">
    <property type="entry name" value="Homeodomain-like_sf"/>
</dbReference>
<accession>A0A2U3AAT4</accession>
<dbReference type="Proteomes" id="UP000254330">
    <property type="component" value="Unassembled WGS sequence"/>
</dbReference>
<dbReference type="OrthoDB" id="9810250at2"/>
<evidence type="ECO:0000313" key="3">
    <source>
        <dbReference type="Proteomes" id="UP000254330"/>
    </source>
</evidence>
<gene>
    <name evidence="2" type="ORF">DFR61_13235</name>
    <name evidence="1" type="ORF">NCTC10597_01216</name>
</gene>
<proteinExistence type="predicted"/>
<reference evidence="2 4" key="2">
    <citation type="submission" date="2019-03" db="EMBL/GenBank/DDBJ databases">
        <title>Genomic Encyclopedia of Type Strains, Phase IV (KMG-IV): sequencing the most valuable type-strain genomes for metagenomic binning, comparative biology and taxonomic classification.</title>
        <authorList>
            <person name="Goeker M."/>
        </authorList>
    </citation>
    <scope>NUCLEOTIDE SEQUENCE [LARGE SCALE GENOMIC DNA]</scope>
    <source>
        <strain evidence="2 4">DSM 20580</strain>
    </source>
</reference>
<protein>
    <submittedName>
        <fullName evidence="1">Probable dihydroxyacetone kinase regulator</fullName>
    </submittedName>
</protein>
<dbReference type="EMBL" id="UGNP01000001">
    <property type="protein sequence ID" value="STX09538.1"/>
    <property type="molecule type" value="Genomic_DNA"/>
</dbReference>
<evidence type="ECO:0000313" key="4">
    <source>
        <dbReference type="Proteomes" id="UP000294641"/>
    </source>
</evidence>
<dbReference type="Gene3D" id="1.10.357.10">
    <property type="entry name" value="Tetracycline Repressor, domain 2"/>
    <property type="match status" value="1"/>
</dbReference>
<dbReference type="EMBL" id="SNZG01000032">
    <property type="protein sequence ID" value="TDR35184.1"/>
    <property type="molecule type" value="Genomic_DNA"/>
</dbReference>
<sequence length="169" mass="19697">METQIINKNGIRKAFLQLQAEPHAQPIKVTTICHFLNISRAAFVAHYPSIEELVDDILCNTANEVVESLDTTYFYANQQNEMQLPYHFKKFAEIYQIMLKGKKPLLLHNVFFEHLRMKIVQKLITEQKVRESYAQLIASYHTYAVIRMITLNIQQEVTSAYHSINPLVD</sequence>
<name>A0A2U3AAT4_9BACL</name>
<dbReference type="Proteomes" id="UP000294641">
    <property type="component" value="Unassembled WGS sequence"/>
</dbReference>
<keyword evidence="1" id="KW-0808">Transferase</keyword>
<keyword evidence="4" id="KW-1185">Reference proteome</keyword>
<dbReference type="RefSeq" id="WP_109350372.1">
    <property type="nucleotide sequence ID" value="NZ_BJUE01000029.1"/>
</dbReference>
<comment type="caution">
    <text evidence="1">The sequence shown here is derived from an EMBL/GenBank/DDBJ whole genome shotgun (WGS) entry which is preliminary data.</text>
</comment>
<evidence type="ECO:0000313" key="2">
    <source>
        <dbReference type="EMBL" id="TDR35184.1"/>
    </source>
</evidence>
<organism evidence="1 3">
    <name type="scientific">Kurthia zopfii</name>
    <dbReference type="NCBI Taxonomy" id="1650"/>
    <lineage>
        <taxon>Bacteria</taxon>
        <taxon>Bacillati</taxon>
        <taxon>Bacillota</taxon>
        <taxon>Bacilli</taxon>
        <taxon>Bacillales</taxon>
        <taxon>Caryophanaceae</taxon>
        <taxon>Kurthia</taxon>
    </lineage>
</organism>